<gene>
    <name evidence="1" type="ORF">CLV91_3252</name>
</gene>
<organism evidence="1 2">
    <name type="scientific">Maribacter vaceletii</name>
    <dbReference type="NCBI Taxonomy" id="1206816"/>
    <lineage>
        <taxon>Bacteria</taxon>
        <taxon>Pseudomonadati</taxon>
        <taxon>Bacteroidota</taxon>
        <taxon>Flavobacteriia</taxon>
        <taxon>Flavobacteriales</taxon>
        <taxon>Flavobacteriaceae</taxon>
        <taxon>Maribacter</taxon>
    </lineage>
</organism>
<protein>
    <submittedName>
        <fullName evidence="1">Uncharacterized protein</fullName>
    </submittedName>
</protein>
<dbReference type="Proteomes" id="UP000269412">
    <property type="component" value="Unassembled WGS sequence"/>
</dbReference>
<evidence type="ECO:0000313" key="2">
    <source>
        <dbReference type="Proteomes" id="UP000269412"/>
    </source>
</evidence>
<keyword evidence="2" id="KW-1185">Reference proteome</keyword>
<dbReference type="RefSeq" id="WP_121069243.1">
    <property type="nucleotide sequence ID" value="NZ_RBIQ01000013.1"/>
</dbReference>
<comment type="caution">
    <text evidence="1">The sequence shown here is derived from an EMBL/GenBank/DDBJ whole genome shotgun (WGS) entry which is preliminary data.</text>
</comment>
<proteinExistence type="predicted"/>
<name>A0A495DT28_9FLAO</name>
<accession>A0A495DT28</accession>
<reference evidence="1 2" key="1">
    <citation type="submission" date="2018-10" db="EMBL/GenBank/DDBJ databases">
        <title>Genomic Encyclopedia of Archaeal and Bacterial Type Strains, Phase II (KMG-II): from individual species to whole genera.</title>
        <authorList>
            <person name="Goeker M."/>
        </authorList>
    </citation>
    <scope>NUCLEOTIDE SEQUENCE [LARGE SCALE GENOMIC DNA]</scope>
    <source>
        <strain evidence="1 2">DSM 25230</strain>
    </source>
</reference>
<dbReference type="AlphaFoldDB" id="A0A495DT28"/>
<evidence type="ECO:0000313" key="1">
    <source>
        <dbReference type="EMBL" id="RKR07022.1"/>
    </source>
</evidence>
<sequence length="138" mass="15917">MKEKWILIMVSLFVLNCNDSKEDCSLVLCLERGYFIELISKDTKTNWIIENGYTEEDIQVLNTESDTVYFSFNNCSIWIPASNSAHGMHTLLIDEIEIPYSYDFTEPGDGCCDFGDLTDVTVTNYEFTAKDYQIEIFL</sequence>
<dbReference type="OrthoDB" id="1451048at2"/>
<dbReference type="EMBL" id="RBIQ01000013">
    <property type="protein sequence ID" value="RKR07022.1"/>
    <property type="molecule type" value="Genomic_DNA"/>
</dbReference>